<keyword evidence="13" id="KW-0732">Signal</keyword>
<dbReference type="PANTHER" id="PTHR32552:SF81">
    <property type="entry name" value="TONB-DEPENDENT OUTER MEMBRANE RECEPTOR"/>
    <property type="match status" value="1"/>
</dbReference>
<evidence type="ECO:0000256" key="9">
    <source>
        <dbReference type="ARBA" id="ARBA00023136"/>
    </source>
</evidence>
<evidence type="ECO:0000259" key="15">
    <source>
        <dbReference type="Pfam" id="PF07715"/>
    </source>
</evidence>
<evidence type="ECO:0000256" key="8">
    <source>
        <dbReference type="ARBA" id="ARBA00023077"/>
    </source>
</evidence>
<reference evidence="17 18" key="1">
    <citation type="journal article" date="2020" name="Microb. Ecol.">
        <title>Ecogenomics of the Marine Benthic Filamentous Cyanobacterium Adonisia.</title>
        <authorList>
            <person name="Walter J.M."/>
            <person name="Coutinho F.H."/>
            <person name="Leomil L."/>
            <person name="Hargreaves P.I."/>
            <person name="Campeao M.E."/>
            <person name="Vieira V.V."/>
            <person name="Silva B.S."/>
            <person name="Fistarol G.O."/>
            <person name="Salomon P.S."/>
            <person name="Sawabe T."/>
            <person name="Mino S."/>
            <person name="Hosokawa M."/>
            <person name="Miyashita H."/>
            <person name="Maruyama F."/>
            <person name="van Verk M.C."/>
            <person name="Dutilh B.E."/>
            <person name="Thompson C.C."/>
            <person name="Thompson F.L."/>
        </authorList>
    </citation>
    <scope>NUCLEOTIDE SEQUENCE [LARGE SCALE GENOMIC DNA]</scope>
    <source>
        <strain evidence="17 18">CCMR0082</strain>
    </source>
</reference>
<protein>
    <submittedName>
        <fullName evidence="17">TonB-dependent receptor</fullName>
    </submittedName>
</protein>
<dbReference type="GO" id="GO:0006826">
    <property type="term" value="P:iron ion transport"/>
    <property type="evidence" value="ECO:0007669"/>
    <property type="project" value="UniProtKB-KW"/>
</dbReference>
<dbReference type="Proteomes" id="UP000473574">
    <property type="component" value="Unassembled WGS sequence"/>
</dbReference>
<accession>A0A6M0S000</accession>
<feature type="signal peptide" evidence="13">
    <location>
        <begin position="1"/>
        <end position="26"/>
    </location>
</feature>
<evidence type="ECO:0000256" key="13">
    <source>
        <dbReference type="SAM" id="SignalP"/>
    </source>
</evidence>
<feature type="domain" description="AMIN" evidence="16">
    <location>
        <begin position="79"/>
        <end position="173"/>
    </location>
</feature>
<evidence type="ECO:0000313" key="17">
    <source>
        <dbReference type="EMBL" id="NEZ61550.1"/>
    </source>
</evidence>
<dbReference type="GO" id="GO:0009279">
    <property type="term" value="C:cell outer membrane"/>
    <property type="evidence" value="ECO:0007669"/>
    <property type="project" value="UniProtKB-SubCell"/>
</dbReference>
<dbReference type="CDD" id="cd01347">
    <property type="entry name" value="ligand_gated_channel"/>
    <property type="match status" value="1"/>
</dbReference>
<dbReference type="InterPro" id="IPR012910">
    <property type="entry name" value="Plug_dom"/>
</dbReference>
<evidence type="ECO:0000259" key="14">
    <source>
        <dbReference type="Pfam" id="PF00593"/>
    </source>
</evidence>
<keyword evidence="10 11" id="KW-0998">Cell outer membrane</keyword>
<evidence type="ECO:0000256" key="7">
    <source>
        <dbReference type="ARBA" id="ARBA00023065"/>
    </source>
</evidence>
<keyword evidence="7" id="KW-0406">Ion transport</keyword>
<dbReference type="InterPro" id="IPR000531">
    <property type="entry name" value="Beta-barrel_TonB"/>
</dbReference>
<comment type="caution">
    <text evidence="17">The sequence shown here is derived from an EMBL/GenBank/DDBJ whole genome shotgun (WGS) entry which is preliminary data.</text>
</comment>
<dbReference type="Gene3D" id="2.40.170.20">
    <property type="entry name" value="TonB-dependent receptor, beta-barrel domain"/>
    <property type="match status" value="1"/>
</dbReference>
<name>A0A6M0S000_9CYAN</name>
<dbReference type="RefSeq" id="WP_163659385.1">
    <property type="nucleotide sequence ID" value="NZ_QZCE01000001.1"/>
</dbReference>
<keyword evidence="2 11" id="KW-0813">Transport</keyword>
<feature type="domain" description="TonB-dependent receptor plug" evidence="15">
    <location>
        <begin position="204"/>
        <end position="311"/>
    </location>
</feature>
<evidence type="ECO:0000259" key="16">
    <source>
        <dbReference type="Pfam" id="PF11741"/>
    </source>
</evidence>
<dbReference type="EMBL" id="QZCE01000001">
    <property type="protein sequence ID" value="NEZ61550.1"/>
    <property type="molecule type" value="Genomic_DNA"/>
</dbReference>
<dbReference type="Pfam" id="PF11741">
    <property type="entry name" value="AMIN"/>
    <property type="match status" value="1"/>
</dbReference>
<evidence type="ECO:0000256" key="3">
    <source>
        <dbReference type="ARBA" id="ARBA00022452"/>
    </source>
</evidence>
<keyword evidence="3 11" id="KW-1134">Transmembrane beta strand</keyword>
<dbReference type="AlphaFoldDB" id="A0A6M0S000"/>
<feature type="domain" description="TonB-dependent receptor-like beta-barrel" evidence="14">
    <location>
        <begin position="442"/>
        <end position="825"/>
    </location>
</feature>
<gene>
    <name evidence="17" type="ORF">D0962_01955</name>
</gene>
<dbReference type="InterPro" id="IPR036942">
    <property type="entry name" value="Beta-barrel_TonB_sf"/>
</dbReference>
<keyword evidence="8 12" id="KW-0798">TonB box</keyword>
<evidence type="ECO:0000256" key="5">
    <source>
        <dbReference type="ARBA" id="ARBA00022692"/>
    </source>
</evidence>
<organism evidence="17 18">
    <name type="scientific">Adonisia turfae CCMR0082</name>
    <dbReference type="NCBI Taxonomy" id="2304604"/>
    <lineage>
        <taxon>Bacteria</taxon>
        <taxon>Bacillati</taxon>
        <taxon>Cyanobacteriota</taxon>
        <taxon>Adonisia</taxon>
        <taxon>Adonisia turfae</taxon>
    </lineage>
</organism>
<keyword evidence="9 11" id="KW-0472">Membrane</keyword>
<feature type="chain" id="PRO_5027113789" evidence="13">
    <location>
        <begin position="27"/>
        <end position="859"/>
    </location>
</feature>
<evidence type="ECO:0000256" key="12">
    <source>
        <dbReference type="RuleBase" id="RU003357"/>
    </source>
</evidence>
<comment type="similarity">
    <text evidence="11 12">Belongs to the TonB-dependent receptor family.</text>
</comment>
<dbReference type="PROSITE" id="PS52016">
    <property type="entry name" value="TONB_DEPENDENT_REC_3"/>
    <property type="match status" value="1"/>
</dbReference>
<keyword evidence="17" id="KW-0675">Receptor</keyword>
<sequence length="859" mass="94148">MRQLYLLKSICLAGLSWIFICSTAHAESVGLTARLDEESSTVSRLVDALAASTEDWLSQSPRSDIEVPVQVEALIQITDVRLVPTDSGVDLFLQASTGQLLPVSTSVVGNDLIADIPNAVLVLADGEQFQAVDLTDDISLVSVSNQPGSQVRVVITGVGEAPFADITVDETGLLFSVVQAATDDFAEEDTLRIVVTAEKTPEVVQDVPISLTVLTEDELEDGDITTLDGIAGNTPNFSSFSATGSRSFTFYSMRGLSNQNFGSRDPVAFYVDDVPYDYGSFLDLDLPDLQQVEILRGPQNTLYGRSSQAGVVNIITRKPTNELSFNGALGYGSEENLDLQAGVSGPLIEDELFYRLSGSFERRDGFYDNSFLDEEFDEKSGGTGRAQLRWTPTEAWDISVNASLEDYQDGAYPFVLLDDDPFDIEQDFNGFSDLSTNSQSLKVAYLQPDFRVTSITTRRFSEQDALGEVDLTVADVLRSTSKLDSTVWTQELRLQSPEAAEQLQWIVGGYFESREFDNNGFQSIFGDDAAAAFGPTTIPGSSSINTADSRDTTWAAFGQVSYRPIDPLSLTVGLRYENTDSELSRFDQVFRIPGFPDTPLATFEDVDQNSDALLPRFAIDYRLSPEATLYGSISRGYRPAGVNVFADGSEASLVFDAERSWNFEVGAKTTWFDDRLGVNLSLFHNPVDNYQVATFDPFTLFTDSVNNADVSITGLEFDVRATPFEGFDLLAGLGLVDAEFTNFTDSNTGADFDGNSLPYAPELTYNVAAQYRAPFGLFGRLELQGVGKTFFDEANTLKQDAYALINARLGYEFDQYGVYLFVNNLFDTRYIVQGFDIGGQRAGSFGAPATYGVQFKSNF</sequence>
<evidence type="ECO:0000256" key="10">
    <source>
        <dbReference type="ARBA" id="ARBA00023237"/>
    </source>
</evidence>
<proteinExistence type="inferred from homology"/>
<evidence type="ECO:0000256" key="2">
    <source>
        <dbReference type="ARBA" id="ARBA00022448"/>
    </source>
</evidence>
<evidence type="ECO:0000256" key="6">
    <source>
        <dbReference type="ARBA" id="ARBA00023004"/>
    </source>
</evidence>
<comment type="subcellular location">
    <subcellularLocation>
        <location evidence="1 11">Cell outer membrane</location>
        <topology evidence="1 11">Multi-pass membrane protein</topology>
    </subcellularLocation>
</comment>
<dbReference type="Pfam" id="PF00593">
    <property type="entry name" value="TonB_dep_Rec_b-barrel"/>
    <property type="match status" value="1"/>
</dbReference>
<dbReference type="PANTHER" id="PTHR32552">
    <property type="entry name" value="FERRICHROME IRON RECEPTOR-RELATED"/>
    <property type="match status" value="1"/>
</dbReference>
<dbReference type="InterPro" id="IPR039426">
    <property type="entry name" value="TonB-dep_rcpt-like"/>
</dbReference>
<evidence type="ECO:0000313" key="18">
    <source>
        <dbReference type="Proteomes" id="UP000473574"/>
    </source>
</evidence>
<evidence type="ECO:0000256" key="1">
    <source>
        <dbReference type="ARBA" id="ARBA00004571"/>
    </source>
</evidence>
<dbReference type="InterPro" id="IPR021731">
    <property type="entry name" value="AMIN_dom"/>
</dbReference>
<dbReference type="SUPFAM" id="SSF56935">
    <property type="entry name" value="Porins"/>
    <property type="match status" value="1"/>
</dbReference>
<dbReference type="Pfam" id="PF07715">
    <property type="entry name" value="Plug"/>
    <property type="match status" value="1"/>
</dbReference>
<keyword evidence="6" id="KW-0408">Iron</keyword>
<evidence type="ECO:0000256" key="4">
    <source>
        <dbReference type="ARBA" id="ARBA00022496"/>
    </source>
</evidence>
<keyword evidence="5 11" id="KW-0812">Transmembrane</keyword>
<keyword evidence="4" id="KW-0410">Iron transport</keyword>
<evidence type="ECO:0000256" key="11">
    <source>
        <dbReference type="PROSITE-ProRule" id="PRU01360"/>
    </source>
</evidence>